<gene>
    <name evidence="5" type="ORF">Prudu_022280</name>
</gene>
<reference evidence="5" key="1">
    <citation type="journal article" date="2019" name="Science">
        <title>Mutation of a bHLH transcription factor allowed almond domestication.</title>
        <authorList>
            <person name="Sanchez-Perez R."/>
            <person name="Pavan S."/>
            <person name="Mazzeo R."/>
            <person name="Moldovan C."/>
            <person name="Aiese Cigliano R."/>
            <person name="Del Cueto J."/>
            <person name="Ricciardi F."/>
            <person name="Lotti C."/>
            <person name="Ricciardi L."/>
            <person name="Dicenta F."/>
            <person name="Lopez-Marques R.L."/>
            <person name="Lindberg Moller B."/>
        </authorList>
    </citation>
    <scope>NUCLEOTIDE SEQUENCE</scope>
</reference>
<keyword evidence="1" id="KW-0479">Metal-binding</keyword>
<evidence type="ECO:0000259" key="4">
    <source>
        <dbReference type="Pfam" id="PF03171"/>
    </source>
</evidence>
<dbReference type="Gene3D" id="2.60.120.330">
    <property type="entry name" value="B-lactam Antibiotic, Isopenicillin N Synthase, Chain"/>
    <property type="match status" value="1"/>
</dbReference>
<sequence>MANLNYGRWCYDYELNAAIPPMAHLQCIHSFRAKSHGIFLHCDPWPENHEAATDPPCPRPDLALGLTPHSDASALTLLMQFDPGLRRPPSVERHEMGQCDLATRGIAGECGDLLEIMSNGRLKSPWHRVVTKWT</sequence>
<dbReference type="InterPro" id="IPR044861">
    <property type="entry name" value="IPNS-like_FE2OG_OXY"/>
</dbReference>
<evidence type="ECO:0000256" key="1">
    <source>
        <dbReference type="ARBA" id="ARBA00022723"/>
    </source>
</evidence>
<dbReference type="GO" id="GO:0031418">
    <property type="term" value="F:L-ascorbic acid binding"/>
    <property type="evidence" value="ECO:0007669"/>
    <property type="project" value="UniProtKB-KW"/>
</dbReference>
<dbReference type="InterPro" id="IPR050295">
    <property type="entry name" value="Plant_2OG-oxidoreductases"/>
</dbReference>
<evidence type="ECO:0000313" key="5">
    <source>
        <dbReference type="EMBL" id="BBH09707.1"/>
    </source>
</evidence>
<accession>A0A4Y1S146</accession>
<dbReference type="EMBL" id="AP019304">
    <property type="protein sequence ID" value="BBH09707.1"/>
    <property type="molecule type" value="Genomic_DNA"/>
</dbReference>
<dbReference type="PANTHER" id="PTHR47991">
    <property type="entry name" value="OXOGLUTARATE/IRON-DEPENDENT DIOXYGENASE"/>
    <property type="match status" value="1"/>
</dbReference>
<keyword evidence="3" id="KW-0408">Iron</keyword>
<dbReference type="InterPro" id="IPR027443">
    <property type="entry name" value="IPNS-like_sf"/>
</dbReference>
<organism evidence="5">
    <name type="scientific">Prunus dulcis</name>
    <name type="common">Almond</name>
    <name type="synonym">Amygdalus dulcis</name>
    <dbReference type="NCBI Taxonomy" id="3755"/>
    <lineage>
        <taxon>Eukaryota</taxon>
        <taxon>Viridiplantae</taxon>
        <taxon>Streptophyta</taxon>
        <taxon>Embryophyta</taxon>
        <taxon>Tracheophyta</taxon>
        <taxon>Spermatophyta</taxon>
        <taxon>Magnoliopsida</taxon>
        <taxon>eudicotyledons</taxon>
        <taxon>Gunneridae</taxon>
        <taxon>Pentapetalae</taxon>
        <taxon>rosids</taxon>
        <taxon>fabids</taxon>
        <taxon>Rosales</taxon>
        <taxon>Rosaceae</taxon>
        <taxon>Amygdaloideae</taxon>
        <taxon>Amygdaleae</taxon>
        <taxon>Prunus</taxon>
    </lineage>
</organism>
<dbReference type="SUPFAM" id="SSF51197">
    <property type="entry name" value="Clavaminate synthase-like"/>
    <property type="match status" value="1"/>
</dbReference>
<evidence type="ECO:0000256" key="2">
    <source>
        <dbReference type="ARBA" id="ARBA00022896"/>
    </source>
</evidence>
<evidence type="ECO:0000256" key="3">
    <source>
        <dbReference type="ARBA" id="ARBA00023004"/>
    </source>
</evidence>
<protein>
    <submittedName>
        <fullName evidence="5">PAP/OAS1 substrate-binding domain superfamily</fullName>
    </submittedName>
</protein>
<feature type="domain" description="Isopenicillin N synthase-like Fe(2+) 2OG dioxygenase" evidence="4">
    <location>
        <begin position="55"/>
        <end position="130"/>
    </location>
</feature>
<keyword evidence="2" id="KW-0847">Vitamin C</keyword>
<dbReference type="Pfam" id="PF03171">
    <property type="entry name" value="2OG-FeII_Oxy"/>
    <property type="match status" value="1"/>
</dbReference>
<dbReference type="GO" id="GO:0046872">
    <property type="term" value="F:metal ion binding"/>
    <property type="evidence" value="ECO:0007669"/>
    <property type="project" value="UniProtKB-KW"/>
</dbReference>
<dbReference type="AlphaFoldDB" id="A0A4Y1S146"/>
<name>A0A4Y1S146_PRUDU</name>
<proteinExistence type="predicted"/>